<gene>
    <name evidence="1" type="ORF">J2S57_002998</name>
</gene>
<sequence length="141" mass="15389">METFTASPQPAGPSSPAHRRRRWPLVLGVVSATVVGLFGVRFFNENLSVGEINVFERVVQESCDDGFCVQRLHSPDLLAVPGHDVVLAWQRDAPGRMYRSNDPFDPGSQVTITWEDGGVSLSDAGAATVSWDAAELHRLND</sequence>
<comment type="caution">
    <text evidence="1">The sequence shown here is derived from an EMBL/GenBank/DDBJ whole genome shotgun (WGS) entry which is preliminary data.</text>
</comment>
<dbReference type="EMBL" id="JAUSQZ010000001">
    <property type="protein sequence ID" value="MDP9827249.1"/>
    <property type="molecule type" value="Genomic_DNA"/>
</dbReference>
<dbReference type="RefSeq" id="WP_307243061.1">
    <property type="nucleotide sequence ID" value="NZ_JAUSQZ010000001.1"/>
</dbReference>
<organism evidence="1 2">
    <name type="scientific">Kineosporia succinea</name>
    <dbReference type="NCBI Taxonomy" id="84632"/>
    <lineage>
        <taxon>Bacteria</taxon>
        <taxon>Bacillati</taxon>
        <taxon>Actinomycetota</taxon>
        <taxon>Actinomycetes</taxon>
        <taxon>Kineosporiales</taxon>
        <taxon>Kineosporiaceae</taxon>
        <taxon>Kineosporia</taxon>
    </lineage>
</organism>
<keyword evidence="2" id="KW-1185">Reference proteome</keyword>
<name>A0ABT9P4B4_9ACTN</name>
<accession>A0ABT9P4B4</accession>
<proteinExistence type="predicted"/>
<dbReference type="Proteomes" id="UP001235712">
    <property type="component" value="Unassembled WGS sequence"/>
</dbReference>
<evidence type="ECO:0000313" key="2">
    <source>
        <dbReference type="Proteomes" id="UP001235712"/>
    </source>
</evidence>
<reference evidence="1 2" key="1">
    <citation type="submission" date="2023-07" db="EMBL/GenBank/DDBJ databases">
        <title>Sequencing the genomes of 1000 actinobacteria strains.</title>
        <authorList>
            <person name="Klenk H.-P."/>
        </authorList>
    </citation>
    <scope>NUCLEOTIDE SEQUENCE [LARGE SCALE GENOMIC DNA]</scope>
    <source>
        <strain evidence="1 2">DSM 44388</strain>
    </source>
</reference>
<evidence type="ECO:0000313" key="1">
    <source>
        <dbReference type="EMBL" id="MDP9827249.1"/>
    </source>
</evidence>
<protein>
    <submittedName>
        <fullName evidence="1">Uncharacterized protein</fullName>
    </submittedName>
</protein>